<gene>
    <name evidence="2" type="ORF">MEUPH1_LOCUS10967</name>
</gene>
<dbReference type="PANTHER" id="PTHR11733">
    <property type="entry name" value="ZINC METALLOPROTEASE FAMILY M13 NEPRILYSIN-RELATED"/>
    <property type="match status" value="1"/>
</dbReference>
<dbReference type="InterPro" id="IPR024079">
    <property type="entry name" value="MetalloPept_cat_dom_sf"/>
</dbReference>
<dbReference type="GO" id="GO:0005886">
    <property type="term" value="C:plasma membrane"/>
    <property type="evidence" value="ECO:0007669"/>
    <property type="project" value="TreeGrafter"/>
</dbReference>
<dbReference type="InterPro" id="IPR000718">
    <property type="entry name" value="Peptidase_M13"/>
</dbReference>
<dbReference type="Pfam" id="PF01431">
    <property type="entry name" value="Peptidase_M13"/>
    <property type="match status" value="1"/>
</dbReference>
<dbReference type="PROSITE" id="PS51885">
    <property type="entry name" value="NEPRILYSIN"/>
    <property type="match status" value="1"/>
</dbReference>
<protein>
    <recommendedName>
        <fullName evidence="1">Peptidase M13 C-terminal domain-containing protein</fullName>
    </recommendedName>
</protein>
<organism evidence="2 3">
    <name type="scientific">Macrosiphum euphorbiae</name>
    <name type="common">potato aphid</name>
    <dbReference type="NCBI Taxonomy" id="13131"/>
    <lineage>
        <taxon>Eukaryota</taxon>
        <taxon>Metazoa</taxon>
        <taxon>Ecdysozoa</taxon>
        <taxon>Arthropoda</taxon>
        <taxon>Hexapoda</taxon>
        <taxon>Insecta</taxon>
        <taxon>Pterygota</taxon>
        <taxon>Neoptera</taxon>
        <taxon>Paraneoptera</taxon>
        <taxon>Hemiptera</taxon>
        <taxon>Sternorrhyncha</taxon>
        <taxon>Aphidomorpha</taxon>
        <taxon>Aphidoidea</taxon>
        <taxon>Aphididae</taxon>
        <taxon>Macrosiphini</taxon>
        <taxon>Macrosiphum</taxon>
    </lineage>
</organism>
<accession>A0AAV0WH63</accession>
<keyword evidence="3" id="KW-1185">Reference proteome</keyword>
<sequence>MTYFPQVNGTLTLGENISDNGGLRIAYNAYREWVKEHGAEPRLPGLQEYTPWQMFWLSNANVWCAKNHMKFDEEAIKKDDHSPFLFRINGPFSNMKDFSDDFRCPLGSNMNPVKKCLLW</sequence>
<proteinExistence type="predicted"/>
<dbReference type="GO" id="GO:0004222">
    <property type="term" value="F:metalloendopeptidase activity"/>
    <property type="evidence" value="ECO:0007669"/>
    <property type="project" value="InterPro"/>
</dbReference>
<reference evidence="2 3" key="1">
    <citation type="submission" date="2023-01" db="EMBL/GenBank/DDBJ databases">
        <authorList>
            <person name="Whitehead M."/>
        </authorList>
    </citation>
    <scope>NUCLEOTIDE SEQUENCE [LARGE SCALE GENOMIC DNA]</scope>
</reference>
<dbReference type="SUPFAM" id="SSF55486">
    <property type="entry name" value="Metalloproteases ('zincins'), catalytic domain"/>
    <property type="match status" value="1"/>
</dbReference>
<dbReference type="EMBL" id="CARXXK010000002">
    <property type="protein sequence ID" value="CAI6355071.1"/>
    <property type="molecule type" value="Genomic_DNA"/>
</dbReference>
<dbReference type="InterPro" id="IPR018497">
    <property type="entry name" value="Peptidase_M13_C"/>
</dbReference>
<dbReference type="GO" id="GO:0016485">
    <property type="term" value="P:protein processing"/>
    <property type="evidence" value="ECO:0007669"/>
    <property type="project" value="TreeGrafter"/>
</dbReference>
<dbReference type="PANTHER" id="PTHR11733:SF224">
    <property type="entry name" value="NEPRILYSIN-2"/>
    <property type="match status" value="1"/>
</dbReference>
<evidence type="ECO:0000313" key="2">
    <source>
        <dbReference type="EMBL" id="CAI6355071.1"/>
    </source>
</evidence>
<evidence type="ECO:0000313" key="3">
    <source>
        <dbReference type="Proteomes" id="UP001160148"/>
    </source>
</evidence>
<feature type="domain" description="Peptidase M13 C-terminal" evidence="1">
    <location>
        <begin position="6"/>
        <end position="116"/>
    </location>
</feature>
<dbReference type="Gene3D" id="3.40.390.10">
    <property type="entry name" value="Collagenase (Catalytic Domain)"/>
    <property type="match status" value="1"/>
</dbReference>
<dbReference type="Proteomes" id="UP001160148">
    <property type="component" value="Unassembled WGS sequence"/>
</dbReference>
<name>A0AAV0WH63_9HEMI</name>
<evidence type="ECO:0000259" key="1">
    <source>
        <dbReference type="Pfam" id="PF01431"/>
    </source>
</evidence>
<dbReference type="AlphaFoldDB" id="A0AAV0WH63"/>
<comment type="caution">
    <text evidence="2">The sequence shown here is derived from an EMBL/GenBank/DDBJ whole genome shotgun (WGS) entry which is preliminary data.</text>
</comment>